<dbReference type="Proteomes" id="UP000094056">
    <property type="component" value="Unassembled WGS sequence"/>
</dbReference>
<name>A0A1E3XF28_9BACT</name>
<dbReference type="EMBL" id="MAYW01000025">
    <property type="protein sequence ID" value="ODS33554.1"/>
    <property type="molecule type" value="Genomic_DNA"/>
</dbReference>
<sequence length="109" mass="13072">MDEKSLRKLVKKYAPLTKDQTEENFRKWIEKYSVVPKDKLNKHFQKLVKKYSGYPSISNLTKNQAIKIIDCLEGKKAYRKTKDKMRKISSNDYMRITPRQLKFINDLKE</sequence>
<proteinExistence type="predicted"/>
<evidence type="ECO:0000313" key="2">
    <source>
        <dbReference type="Proteomes" id="UP000094056"/>
    </source>
</evidence>
<protein>
    <submittedName>
        <fullName evidence="1">Uncharacterized protein</fullName>
    </submittedName>
</protein>
<dbReference type="AlphaFoldDB" id="A0A1E3XF28"/>
<comment type="caution">
    <text evidence="1">The sequence shown here is derived from an EMBL/GenBank/DDBJ whole genome shotgun (WGS) entry which is preliminary data.</text>
</comment>
<evidence type="ECO:0000313" key="1">
    <source>
        <dbReference type="EMBL" id="ODS33554.1"/>
    </source>
</evidence>
<gene>
    <name evidence="1" type="ORF">SCARUB_01288</name>
</gene>
<accession>A0A1E3XF28</accession>
<organism evidence="1 2">
    <name type="scientific">Candidatus Scalindua rubra</name>
    <dbReference type="NCBI Taxonomy" id="1872076"/>
    <lineage>
        <taxon>Bacteria</taxon>
        <taxon>Pseudomonadati</taxon>
        <taxon>Planctomycetota</taxon>
        <taxon>Candidatus Brocadiia</taxon>
        <taxon>Candidatus Brocadiales</taxon>
        <taxon>Candidatus Scalinduaceae</taxon>
        <taxon>Candidatus Scalindua</taxon>
    </lineage>
</organism>
<reference evidence="1 2" key="1">
    <citation type="submission" date="2016-07" db="EMBL/GenBank/DDBJ databases">
        <title>Draft genome of Scalindua rubra, obtained from a brine-seawater interface in the Red Sea, sheds light on salt adaptation in anammox bacteria.</title>
        <authorList>
            <person name="Speth D.R."/>
            <person name="Lagkouvardos I."/>
            <person name="Wang Y."/>
            <person name="Qian P.-Y."/>
            <person name="Dutilh B.E."/>
            <person name="Jetten M.S."/>
        </authorList>
    </citation>
    <scope>NUCLEOTIDE SEQUENCE [LARGE SCALE GENOMIC DNA]</scope>
    <source>
        <strain evidence="1">BSI-1</strain>
    </source>
</reference>